<dbReference type="InterPro" id="IPR025944">
    <property type="entry name" value="Sigma_54_int_dom_CS"/>
</dbReference>
<keyword evidence="8" id="KW-0238">DNA-binding</keyword>
<dbReference type="PROSITE" id="PS00675">
    <property type="entry name" value="SIGMA54_INTERACT_1"/>
    <property type="match status" value="1"/>
</dbReference>
<keyword evidence="7" id="KW-0805">Transcription regulation</keyword>
<dbReference type="PROSITE" id="PS50045">
    <property type="entry name" value="SIGMA54_INTERACT_4"/>
    <property type="match status" value="1"/>
</dbReference>
<evidence type="ECO:0000256" key="2">
    <source>
        <dbReference type="ARBA" id="ARBA00022490"/>
    </source>
</evidence>
<dbReference type="InterPro" id="IPR009057">
    <property type="entry name" value="Homeodomain-like_sf"/>
</dbReference>
<accession>A0A3A4R5C8</accession>
<dbReference type="GO" id="GO:0005737">
    <property type="term" value="C:cytoplasm"/>
    <property type="evidence" value="ECO:0007669"/>
    <property type="project" value="UniProtKB-SubCell"/>
</dbReference>
<name>A0A3A4R5C8_9BACT</name>
<comment type="subcellular location">
    <subcellularLocation>
        <location evidence="1">Cytoplasm</location>
    </subcellularLocation>
</comment>
<dbReference type="Gene3D" id="3.40.50.2300">
    <property type="match status" value="1"/>
</dbReference>
<dbReference type="SUPFAM" id="SSF52172">
    <property type="entry name" value="CheY-like"/>
    <property type="match status" value="1"/>
</dbReference>
<dbReference type="Proteomes" id="UP000266426">
    <property type="component" value="Unassembled WGS sequence"/>
</dbReference>
<dbReference type="Pfam" id="PF00158">
    <property type="entry name" value="Sigma54_activat"/>
    <property type="match status" value="1"/>
</dbReference>
<dbReference type="InterPro" id="IPR011006">
    <property type="entry name" value="CheY-like_superfamily"/>
</dbReference>
<evidence type="ECO:0000256" key="4">
    <source>
        <dbReference type="ARBA" id="ARBA00022741"/>
    </source>
</evidence>
<evidence type="ECO:0000259" key="13">
    <source>
        <dbReference type="PROSITE" id="PS50110"/>
    </source>
</evidence>
<dbReference type="SUPFAM" id="SSF46689">
    <property type="entry name" value="Homeodomain-like"/>
    <property type="match status" value="1"/>
</dbReference>
<keyword evidence="4" id="KW-0547">Nucleotide-binding</keyword>
<reference evidence="14 15" key="1">
    <citation type="journal article" date="2017" name="ISME J.">
        <title>Energy and carbon metabolisms in a deep terrestrial subsurface fluid microbial community.</title>
        <authorList>
            <person name="Momper L."/>
            <person name="Jungbluth S.P."/>
            <person name="Lee M.D."/>
            <person name="Amend J.P."/>
        </authorList>
    </citation>
    <scope>NUCLEOTIDE SEQUENCE [LARGE SCALE GENOMIC DNA]</scope>
    <source>
        <strain evidence="14">SURF_26</strain>
    </source>
</reference>
<evidence type="ECO:0000259" key="12">
    <source>
        <dbReference type="PROSITE" id="PS50045"/>
    </source>
</evidence>
<evidence type="ECO:0000256" key="1">
    <source>
        <dbReference type="ARBA" id="ARBA00004496"/>
    </source>
</evidence>
<feature type="domain" description="Response regulatory" evidence="13">
    <location>
        <begin position="5"/>
        <end position="119"/>
    </location>
</feature>
<comment type="caution">
    <text evidence="14">The sequence shown here is derived from an EMBL/GenBank/DDBJ whole genome shotgun (WGS) entry which is preliminary data.</text>
</comment>
<dbReference type="PROSITE" id="PS50110">
    <property type="entry name" value="RESPONSE_REGULATORY"/>
    <property type="match status" value="1"/>
</dbReference>
<evidence type="ECO:0000256" key="6">
    <source>
        <dbReference type="ARBA" id="ARBA00023012"/>
    </source>
</evidence>
<dbReference type="PANTHER" id="PTHR32071">
    <property type="entry name" value="TRANSCRIPTIONAL REGULATORY PROTEIN"/>
    <property type="match status" value="1"/>
</dbReference>
<dbReference type="Pfam" id="PF00072">
    <property type="entry name" value="Response_reg"/>
    <property type="match status" value="1"/>
</dbReference>
<dbReference type="GO" id="GO:0043565">
    <property type="term" value="F:sequence-specific DNA binding"/>
    <property type="evidence" value="ECO:0007669"/>
    <property type="project" value="InterPro"/>
</dbReference>
<evidence type="ECO:0000256" key="11">
    <source>
        <dbReference type="PROSITE-ProRule" id="PRU00169"/>
    </source>
</evidence>
<dbReference type="FunFam" id="1.10.8.60:FF:000014">
    <property type="entry name" value="DNA-binding transcriptional regulator NtrC"/>
    <property type="match status" value="1"/>
</dbReference>
<dbReference type="InterPro" id="IPR001789">
    <property type="entry name" value="Sig_transdc_resp-reg_receiver"/>
</dbReference>
<evidence type="ECO:0000256" key="9">
    <source>
        <dbReference type="ARBA" id="ARBA00023159"/>
    </source>
</evidence>
<dbReference type="GO" id="GO:0006355">
    <property type="term" value="P:regulation of DNA-templated transcription"/>
    <property type="evidence" value="ECO:0007669"/>
    <property type="project" value="InterPro"/>
</dbReference>
<dbReference type="PROSITE" id="PS00688">
    <property type="entry name" value="SIGMA54_INTERACT_3"/>
    <property type="match status" value="1"/>
</dbReference>
<dbReference type="Gene3D" id="1.10.8.60">
    <property type="match status" value="1"/>
</dbReference>
<dbReference type="SMART" id="SM00448">
    <property type="entry name" value="REC"/>
    <property type="match status" value="1"/>
</dbReference>
<dbReference type="PRINTS" id="PR01590">
    <property type="entry name" value="HTHFIS"/>
</dbReference>
<evidence type="ECO:0000313" key="14">
    <source>
        <dbReference type="EMBL" id="RJP56671.1"/>
    </source>
</evidence>
<dbReference type="InterPro" id="IPR025662">
    <property type="entry name" value="Sigma_54_int_dom_ATP-bd_1"/>
</dbReference>
<evidence type="ECO:0000313" key="15">
    <source>
        <dbReference type="Proteomes" id="UP000266426"/>
    </source>
</evidence>
<evidence type="ECO:0000256" key="10">
    <source>
        <dbReference type="ARBA" id="ARBA00023163"/>
    </source>
</evidence>
<evidence type="ECO:0000256" key="3">
    <source>
        <dbReference type="ARBA" id="ARBA00022553"/>
    </source>
</evidence>
<sequence>MIRHAILIVDDEPNMRESLYDILSDYGFCCDIAENGEHALQLLQQNEYSLVISDIKMPKVHGFALLKTVKERFPKTSLLLMTAFATISQAVDAIKSGAEDYITKPFDPDDLINTINRILACKADEEKSIGMSNKKTDRPSAIIGQNRKITEIYSLIKTVAPTNASVLIQGESGTGKELVADALHANSTRSNKPFIKVNCAAIPANLLESELFGHVKGAFTGAIKDKKGKFELANSGTIYLDEIGDMEISLQAKILRVLQQKEFSPVGSEDVTKTDVRIIAATNKDLHDAMNNNVFREDLYYRLNVINIVLPPLRERNDDIPLLVKHFINKISSALGKNITGISDEVMSKLMAYEWPGNIRELENVIERSIILAKHEIVETIDLPEQFHEDVTVLSSENDSFRLAKSEFEKKLLEDALQKSNGSVTRAARLLGISRHSLRYQMEKCGLRKDA</sequence>
<organism evidence="14 15">
    <name type="scientific">Candidatus Auribacter fodinae</name>
    <dbReference type="NCBI Taxonomy" id="2093366"/>
    <lineage>
        <taxon>Bacteria</taxon>
        <taxon>Pseudomonadati</taxon>
        <taxon>Candidatus Auribacterota</taxon>
        <taxon>Candidatus Auribacteria</taxon>
        <taxon>Candidatus Auribacterales</taxon>
        <taxon>Candidatus Auribacteraceae</taxon>
        <taxon>Candidatus Auribacter</taxon>
    </lineage>
</organism>
<dbReference type="FunFam" id="3.40.50.300:FF:000006">
    <property type="entry name" value="DNA-binding transcriptional regulator NtrC"/>
    <property type="match status" value="1"/>
</dbReference>
<dbReference type="SUPFAM" id="SSF52540">
    <property type="entry name" value="P-loop containing nucleoside triphosphate hydrolases"/>
    <property type="match status" value="1"/>
</dbReference>
<dbReference type="CDD" id="cd00009">
    <property type="entry name" value="AAA"/>
    <property type="match status" value="1"/>
</dbReference>
<dbReference type="Pfam" id="PF25601">
    <property type="entry name" value="AAA_lid_14"/>
    <property type="match status" value="1"/>
</dbReference>
<dbReference type="InterPro" id="IPR003593">
    <property type="entry name" value="AAA+_ATPase"/>
</dbReference>
<feature type="domain" description="Sigma-54 factor interaction" evidence="12">
    <location>
        <begin position="142"/>
        <end position="371"/>
    </location>
</feature>
<dbReference type="InterPro" id="IPR058031">
    <property type="entry name" value="AAA_lid_NorR"/>
</dbReference>
<dbReference type="GO" id="GO:0005524">
    <property type="term" value="F:ATP binding"/>
    <property type="evidence" value="ECO:0007669"/>
    <property type="project" value="UniProtKB-KW"/>
</dbReference>
<keyword evidence="10" id="KW-0804">Transcription</keyword>
<dbReference type="Gene3D" id="3.40.50.300">
    <property type="entry name" value="P-loop containing nucleotide triphosphate hydrolases"/>
    <property type="match status" value="1"/>
</dbReference>
<feature type="modified residue" description="4-aspartylphosphate" evidence="11">
    <location>
        <position position="54"/>
    </location>
</feature>
<dbReference type="EMBL" id="QZJZ01000092">
    <property type="protein sequence ID" value="RJP56671.1"/>
    <property type="molecule type" value="Genomic_DNA"/>
</dbReference>
<dbReference type="GO" id="GO:0000160">
    <property type="term" value="P:phosphorelay signal transduction system"/>
    <property type="evidence" value="ECO:0007669"/>
    <property type="project" value="UniProtKB-KW"/>
</dbReference>
<evidence type="ECO:0000256" key="7">
    <source>
        <dbReference type="ARBA" id="ARBA00023015"/>
    </source>
</evidence>
<dbReference type="FunFam" id="3.40.50.2300:FF:000018">
    <property type="entry name" value="DNA-binding transcriptional regulator NtrC"/>
    <property type="match status" value="1"/>
</dbReference>
<proteinExistence type="predicted"/>
<keyword evidence="9" id="KW-0010">Activator</keyword>
<dbReference type="InterPro" id="IPR002197">
    <property type="entry name" value="HTH_Fis"/>
</dbReference>
<evidence type="ECO:0000256" key="5">
    <source>
        <dbReference type="ARBA" id="ARBA00022840"/>
    </source>
</evidence>
<evidence type="ECO:0000256" key="8">
    <source>
        <dbReference type="ARBA" id="ARBA00023125"/>
    </source>
</evidence>
<keyword evidence="6" id="KW-0902">Two-component regulatory system</keyword>
<dbReference type="Gene3D" id="1.10.10.60">
    <property type="entry name" value="Homeodomain-like"/>
    <property type="match status" value="1"/>
</dbReference>
<dbReference type="Pfam" id="PF02954">
    <property type="entry name" value="HTH_8"/>
    <property type="match status" value="1"/>
</dbReference>
<keyword evidence="5" id="KW-0067">ATP-binding</keyword>
<dbReference type="SMART" id="SM00382">
    <property type="entry name" value="AAA"/>
    <property type="match status" value="1"/>
</dbReference>
<dbReference type="InterPro" id="IPR002078">
    <property type="entry name" value="Sigma_54_int"/>
</dbReference>
<dbReference type="InterPro" id="IPR027417">
    <property type="entry name" value="P-loop_NTPase"/>
</dbReference>
<keyword evidence="3 11" id="KW-0597">Phosphoprotein</keyword>
<gene>
    <name evidence="14" type="ORF">C4541_11735</name>
</gene>
<dbReference type="AlphaFoldDB" id="A0A3A4R5C8"/>
<keyword evidence="2" id="KW-0963">Cytoplasm</keyword>
<protein>
    <submittedName>
        <fullName evidence="14">Sigma-54-dependent Fis family transcriptional regulator</fullName>
    </submittedName>
</protein>